<proteinExistence type="inferred from homology"/>
<dbReference type="Gene3D" id="3.40.50.410">
    <property type="entry name" value="von Willebrand factor, type A domain"/>
    <property type="match status" value="1"/>
</dbReference>
<feature type="region of interest" description="Disordered" evidence="10">
    <location>
        <begin position="29"/>
        <end position="97"/>
    </location>
</feature>
<dbReference type="Pfam" id="PF05609">
    <property type="entry name" value="LAP1_C"/>
    <property type="match status" value="1"/>
</dbReference>
<dbReference type="OrthoDB" id="6131560at2759"/>
<evidence type="ECO:0000256" key="7">
    <source>
        <dbReference type="ARBA" id="ARBA00023180"/>
    </source>
</evidence>
<dbReference type="PROSITE" id="PS50234">
    <property type="entry name" value="VWFA"/>
    <property type="match status" value="1"/>
</dbReference>
<keyword evidence="3" id="KW-0597">Phosphoprotein</keyword>
<evidence type="ECO:0000256" key="6">
    <source>
        <dbReference type="ARBA" id="ARBA00023136"/>
    </source>
</evidence>
<dbReference type="Pfam" id="PF00092">
    <property type="entry name" value="VWA"/>
    <property type="match status" value="1"/>
</dbReference>
<dbReference type="PRINTS" id="PR00453">
    <property type="entry name" value="VWFADOMAIN"/>
</dbReference>
<feature type="compositionally biased region" description="Basic residues" evidence="10">
    <location>
        <begin position="39"/>
        <end position="49"/>
    </location>
</feature>
<evidence type="ECO:0000313" key="13">
    <source>
        <dbReference type="Proteomes" id="UP000507470"/>
    </source>
</evidence>
<accession>A0A6J8ARP7</accession>
<keyword evidence="7" id="KW-0325">Glycoprotein</keyword>
<feature type="compositionally biased region" description="Polar residues" evidence="10">
    <location>
        <begin position="822"/>
        <end position="835"/>
    </location>
</feature>
<dbReference type="Proteomes" id="UP000507470">
    <property type="component" value="Unassembled WGS sequence"/>
</dbReference>
<keyword evidence="4" id="KW-0812">Transmembrane</keyword>
<protein>
    <recommendedName>
        <fullName evidence="11">VWFA domain-containing protein</fullName>
    </recommendedName>
</protein>
<sequence>MSYDIMRNHWKYQTSWTEGFTCTHVKLQSRTAESQVPYRNRHSSPKRRSQSSSPEPRNKQPIDSRPVSRKSTKKKQPKTPIQMLDMRREQRACRPKPWTEKAPLKHTNRHKYIETYYENCLPPDVDLEELKLHSRKFVANSRYGNIYQIKYDKKPRSPLEKVEEPVTWLWEEDYKVWLRDNQRSGRSTPVMPTYKSASMTPRGIKVGQYTTRSDGGYHSIITKPSKPDSIRSTQRMGQSIADKPNAELFAHCNAYRLNKQERRKAAIQIQTRFRGYRVRAHLDKLKRKVVLDHGKSWKNFIKEYKELVARIQSRYGLMNHSCPIALKEIDEFMDTKYKYEREFDKTSEKGKLFKEDLSLFLKNCDLHPTDKDISTAFNKIYRGSGNTAEVVLVLDCSTSIGPLGFRRLIQFVKDLVCMYDIAPDRVRIGVLPFNEDIFQSFSISTHRTRHDILNAIDAIRLKHGLTRTHLAIKEMTNMLLSARPGIKKIGIVITDGKSSEPECTELEAKRANADGIEVYAIGVGESVDKIELLTIASTDKTMYTVDSYNDLLDLTQVIAKVTHPEKTTSKISCWDNGKCRPLTKIESMEILWTLYPPPAANLSYVRKSRWIRPIIQGTEAWSLLDEKTKSSTDIRACLRVVVQARINKNGNVMLPSKNKTGVEYITDVDEAVTYIEEWMKWQRENDKQSDFRKDLVQMLESSNGLKMCLNKLKGYCEEWILTVNVDKITTMFLSHCGNESKSRGVNIKRSSRQSSWCSSDAKKMPSKQYYLRSSPKPREPIHATSSPKQHETMQKKSSYVESEEENNTDLEDEDMDTTDSSYNSHKLSVKRSLNSSKEDTLEKARKTPQNRQYESGDNKQDDHEQDTPDSIKKRKLETQINKVKSEKNNSAYSGSHFLFVACFLALVGVIYYHISDETSTLPDNRNLLEKFNADMKDFQSMFPAQTRRFLKIIRVSLKRIIVENNPDYPAILLLVAPSGSKSSATGTCIAKQLTKNMNTLFNVTSARVINIPNDIRHNNPDDEKKDLDNKIKDSFQNEHIRSLAVDHFEQLSPRASLLFHGYCDGDNAPFKNVAIVFILHTELDKDLLQQDSRLIDDHLRKLWSSSEYPLDQDKIDPLIARVANNAAVITEEENLKC</sequence>
<keyword evidence="13" id="KW-1185">Reference proteome</keyword>
<dbReference type="GO" id="GO:0016020">
    <property type="term" value="C:membrane"/>
    <property type="evidence" value="ECO:0007669"/>
    <property type="project" value="TreeGrafter"/>
</dbReference>
<dbReference type="InterPro" id="IPR038599">
    <property type="entry name" value="LAP1C-like_C_sf"/>
</dbReference>
<comment type="subcellular location">
    <subcellularLocation>
        <location evidence="9">Endomembrane system</location>
        <topology evidence="9">Single-pass membrane protein</topology>
    </subcellularLocation>
    <subcellularLocation>
        <location evidence="1">Nucleus envelope</location>
    </subcellularLocation>
</comment>
<name>A0A6J8ARP7_MYTCO</name>
<evidence type="ECO:0000256" key="1">
    <source>
        <dbReference type="ARBA" id="ARBA00004259"/>
    </source>
</evidence>
<gene>
    <name evidence="12" type="ORF">MCOR_10700</name>
</gene>
<evidence type="ECO:0000256" key="5">
    <source>
        <dbReference type="ARBA" id="ARBA00022989"/>
    </source>
</evidence>
<evidence type="ECO:0000256" key="3">
    <source>
        <dbReference type="ARBA" id="ARBA00022553"/>
    </source>
</evidence>
<dbReference type="AlphaFoldDB" id="A0A6J8ARP7"/>
<feature type="compositionally biased region" description="Basic and acidic residues" evidence="10">
    <location>
        <begin position="85"/>
        <end position="97"/>
    </location>
</feature>
<dbReference type="Gene3D" id="3.40.50.12190">
    <property type="match status" value="1"/>
</dbReference>
<feature type="region of interest" description="Disordered" evidence="10">
    <location>
        <begin position="738"/>
        <end position="875"/>
    </location>
</feature>
<feature type="compositionally biased region" description="Basic residues" evidence="10">
    <location>
        <begin position="67"/>
        <end position="77"/>
    </location>
</feature>
<dbReference type="SMART" id="SM00327">
    <property type="entry name" value="VWA"/>
    <property type="match status" value="1"/>
</dbReference>
<keyword evidence="5" id="KW-1133">Transmembrane helix</keyword>
<dbReference type="PANTHER" id="PTHR18843">
    <property type="entry name" value="TORSIN-1A-INTERACTING PROTEIN"/>
    <property type="match status" value="1"/>
</dbReference>
<evidence type="ECO:0000256" key="2">
    <source>
        <dbReference type="ARBA" id="ARBA00007860"/>
    </source>
</evidence>
<evidence type="ECO:0000313" key="12">
    <source>
        <dbReference type="EMBL" id="CAC5372690.1"/>
    </source>
</evidence>
<feature type="domain" description="VWFA" evidence="11">
    <location>
        <begin position="389"/>
        <end position="561"/>
    </location>
</feature>
<keyword evidence="8" id="KW-0539">Nucleus</keyword>
<evidence type="ECO:0000256" key="10">
    <source>
        <dbReference type="SAM" id="MobiDB-lite"/>
    </source>
</evidence>
<organism evidence="12 13">
    <name type="scientific">Mytilus coruscus</name>
    <name type="common">Sea mussel</name>
    <dbReference type="NCBI Taxonomy" id="42192"/>
    <lineage>
        <taxon>Eukaryota</taxon>
        <taxon>Metazoa</taxon>
        <taxon>Spiralia</taxon>
        <taxon>Lophotrochozoa</taxon>
        <taxon>Mollusca</taxon>
        <taxon>Bivalvia</taxon>
        <taxon>Autobranchia</taxon>
        <taxon>Pteriomorphia</taxon>
        <taxon>Mytilida</taxon>
        <taxon>Mytiloidea</taxon>
        <taxon>Mytilidae</taxon>
        <taxon>Mytilinae</taxon>
        <taxon>Mytilus</taxon>
    </lineage>
</organism>
<feature type="compositionally biased region" description="Acidic residues" evidence="10">
    <location>
        <begin position="801"/>
        <end position="817"/>
    </location>
</feature>
<dbReference type="GO" id="GO:0061024">
    <property type="term" value="P:membrane organization"/>
    <property type="evidence" value="ECO:0007669"/>
    <property type="project" value="TreeGrafter"/>
</dbReference>
<feature type="compositionally biased region" description="Basic and acidic residues" evidence="10">
    <location>
        <begin position="854"/>
        <end position="871"/>
    </location>
</feature>
<dbReference type="InterPro" id="IPR002035">
    <property type="entry name" value="VWF_A"/>
</dbReference>
<evidence type="ECO:0000256" key="8">
    <source>
        <dbReference type="ARBA" id="ARBA00023242"/>
    </source>
</evidence>
<evidence type="ECO:0000256" key="4">
    <source>
        <dbReference type="ARBA" id="ARBA00022692"/>
    </source>
</evidence>
<reference evidence="12 13" key="1">
    <citation type="submission" date="2020-06" db="EMBL/GenBank/DDBJ databases">
        <authorList>
            <person name="Li R."/>
            <person name="Bekaert M."/>
        </authorList>
    </citation>
    <scope>NUCLEOTIDE SEQUENCE [LARGE SCALE GENOMIC DNA]</scope>
    <source>
        <strain evidence="13">wild</strain>
    </source>
</reference>
<dbReference type="EMBL" id="CACVKT020001865">
    <property type="protein sequence ID" value="CAC5372690.1"/>
    <property type="molecule type" value="Genomic_DNA"/>
</dbReference>
<dbReference type="GO" id="GO:0005635">
    <property type="term" value="C:nuclear envelope"/>
    <property type="evidence" value="ECO:0007669"/>
    <property type="project" value="UniProtKB-SubCell"/>
</dbReference>
<dbReference type="GO" id="GO:0001671">
    <property type="term" value="F:ATPase activator activity"/>
    <property type="evidence" value="ECO:0007669"/>
    <property type="project" value="InterPro"/>
</dbReference>
<keyword evidence="6" id="KW-0472">Membrane</keyword>
<dbReference type="PANTHER" id="PTHR18843:SF7">
    <property type="entry name" value="LAMINA-ASSOCIATED POLYPEPTIDE 1B ISOFORM 1-RELATED"/>
    <property type="match status" value="1"/>
</dbReference>
<dbReference type="InterPro" id="IPR046753">
    <property type="entry name" value="TOIP1/2_C"/>
</dbReference>
<evidence type="ECO:0000259" key="11">
    <source>
        <dbReference type="PROSITE" id="PS50234"/>
    </source>
</evidence>
<dbReference type="InterPro" id="IPR036465">
    <property type="entry name" value="vWFA_dom_sf"/>
</dbReference>
<comment type="similarity">
    <text evidence="2">Belongs to the TOR1AIP family.</text>
</comment>
<dbReference type="SUPFAM" id="SSF53300">
    <property type="entry name" value="vWA-like"/>
    <property type="match status" value="1"/>
</dbReference>
<feature type="compositionally biased region" description="Basic and acidic residues" evidence="10">
    <location>
        <begin position="836"/>
        <end position="845"/>
    </location>
</feature>
<dbReference type="InterPro" id="IPR008662">
    <property type="entry name" value="TOIP1/2"/>
</dbReference>
<evidence type="ECO:0000256" key="9">
    <source>
        <dbReference type="ARBA" id="ARBA00037847"/>
    </source>
</evidence>
<dbReference type="CDD" id="cd23767">
    <property type="entry name" value="IQCD"/>
    <property type="match status" value="1"/>
</dbReference>
<dbReference type="PROSITE" id="PS50096">
    <property type="entry name" value="IQ"/>
    <property type="match status" value="1"/>
</dbReference>